<accession>A0AAD9N7G4</accession>
<proteinExistence type="predicted"/>
<keyword evidence="2" id="KW-1185">Reference proteome</keyword>
<evidence type="ECO:0000313" key="1">
    <source>
        <dbReference type="EMBL" id="KAK2159952.1"/>
    </source>
</evidence>
<dbReference type="InterPro" id="IPR013320">
    <property type="entry name" value="ConA-like_dom_sf"/>
</dbReference>
<dbReference type="EMBL" id="JAODUP010000143">
    <property type="protein sequence ID" value="KAK2159952.1"/>
    <property type="molecule type" value="Genomic_DNA"/>
</dbReference>
<dbReference type="Gene3D" id="2.60.120.200">
    <property type="match status" value="1"/>
</dbReference>
<organism evidence="1 2">
    <name type="scientific">Paralvinella palmiformis</name>
    <dbReference type="NCBI Taxonomy" id="53620"/>
    <lineage>
        <taxon>Eukaryota</taxon>
        <taxon>Metazoa</taxon>
        <taxon>Spiralia</taxon>
        <taxon>Lophotrochozoa</taxon>
        <taxon>Annelida</taxon>
        <taxon>Polychaeta</taxon>
        <taxon>Sedentaria</taxon>
        <taxon>Canalipalpata</taxon>
        <taxon>Terebellida</taxon>
        <taxon>Terebelliformia</taxon>
        <taxon>Alvinellidae</taxon>
        <taxon>Paralvinella</taxon>
    </lineage>
</organism>
<gene>
    <name evidence="1" type="ORF">LSH36_143g06021</name>
</gene>
<dbReference type="Proteomes" id="UP001208570">
    <property type="component" value="Unassembled WGS sequence"/>
</dbReference>
<protein>
    <submittedName>
        <fullName evidence="1">Uncharacterized protein</fullName>
    </submittedName>
</protein>
<sequence>MPKQCFEHPVIDLADLEENDDIFLLQNYLTITSNGVTQATPVECSGACVTETVINSTALPRKPSTIERRCDMTVPPSAEKSCAMSVSPSGITTTKCRCYGDICNAFSPDLLNRRQAVVNNGPIGGASIDIWTEPDSANTGYYLVKGTARIGGMSYTVQSGNNKLMYNQWHFVVLTVTSKPFLMNAFGYFYVQMLIDDIPSPANVTDMMTYDITNVMINSTNMYSFKGSIDELYIFSRELDMAELQSVKWISSTMGPLLV</sequence>
<name>A0AAD9N7G4_9ANNE</name>
<dbReference type="SUPFAM" id="SSF49899">
    <property type="entry name" value="Concanavalin A-like lectins/glucanases"/>
    <property type="match status" value="1"/>
</dbReference>
<evidence type="ECO:0000313" key="2">
    <source>
        <dbReference type="Proteomes" id="UP001208570"/>
    </source>
</evidence>
<comment type="caution">
    <text evidence="1">The sequence shown here is derived from an EMBL/GenBank/DDBJ whole genome shotgun (WGS) entry which is preliminary data.</text>
</comment>
<dbReference type="AlphaFoldDB" id="A0AAD9N7G4"/>
<reference evidence="1" key="1">
    <citation type="journal article" date="2023" name="Mol. Biol. Evol.">
        <title>Third-Generation Sequencing Reveals the Adaptive Role of the Epigenome in Three Deep-Sea Polychaetes.</title>
        <authorList>
            <person name="Perez M."/>
            <person name="Aroh O."/>
            <person name="Sun Y."/>
            <person name="Lan Y."/>
            <person name="Juniper S.K."/>
            <person name="Young C.R."/>
            <person name="Angers B."/>
            <person name="Qian P.Y."/>
        </authorList>
    </citation>
    <scope>NUCLEOTIDE SEQUENCE</scope>
    <source>
        <strain evidence="1">P08H-3</strain>
    </source>
</reference>